<dbReference type="AlphaFoldDB" id="A0A1A8XQ88"/>
<evidence type="ECO:0000313" key="2">
    <source>
        <dbReference type="EMBL" id="SBT07305.1"/>
    </source>
</evidence>
<comment type="similarity">
    <text evidence="1">Belongs to the phD/YefM antitoxin family.</text>
</comment>
<evidence type="ECO:0008006" key="4">
    <source>
        <dbReference type="Google" id="ProtNLM"/>
    </source>
</evidence>
<dbReference type="STRING" id="1860102.ACCAA_420027"/>
<keyword evidence="3" id="KW-1185">Reference proteome</keyword>
<dbReference type="InterPro" id="IPR036165">
    <property type="entry name" value="YefM-like_sf"/>
</dbReference>
<reference evidence="2 3" key="1">
    <citation type="submission" date="2016-06" db="EMBL/GenBank/DDBJ databases">
        <authorList>
            <person name="Kjaerup R.B."/>
            <person name="Dalgaard T.S."/>
            <person name="Juul-Madsen H.R."/>
        </authorList>
    </citation>
    <scope>NUCLEOTIDE SEQUENCE [LARGE SCALE GENOMIC DNA]</scope>
    <source>
        <strain evidence="2">3</strain>
    </source>
</reference>
<dbReference type="EMBL" id="FLQX01000119">
    <property type="protein sequence ID" value="SBT07305.1"/>
    <property type="molecule type" value="Genomic_DNA"/>
</dbReference>
<evidence type="ECO:0000256" key="1">
    <source>
        <dbReference type="ARBA" id="ARBA00009981"/>
    </source>
</evidence>
<protein>
    <recommendedName>
        <fullName evidence="4">Prevent-host-death family protein</fullName>
    </recommendedName>
</protein>
<accession>A0A1A8XQ88</accession>
<dbReference type="SUPFAM" id="SSF143120">
    <property type="entry name" value="YefM-like"/>
    <property type="match status" value="1"/>
</dbReference>
<dbReference type="InterPro" id="IPR005368">
    <property type="entry name" value="UPF0175"/>
</dbReference>
<proteinExistence type="inferred from homology"/>
<organism evidence="2 3">
    <name type="scientific">Candidatus Accumulibacter aalborgensis</name>
    <dbReference type="NCBI Taxonomy" id="1860102"/>
    <lineage>
        <taxon>Bacteria</taxon>
        <taxon>Pseudomonadati</taxon>
        <taxon>Pseudomonadota</taxon>
        <taxon>Betaproteobacteria</taxon>
        <taxon>Candidatus Accumulibacter</taxon>
    </lineage>
</organism>
<sequence>MHTFSIRDLRERSDDLIRNAEAGHLSLVAEQGHPVFVAVPFDDTTLSKGVTASLAVKLFEENVLSLGRAAQFAGMSTETFMDVLGALGIAVIDYPAADLADEVAGFSK</sequence>
<evidence type="ECO:0000313" key="3">
    <source>
        <dbReference type="Proteomes" id="UP000199169"/>
    </source>
</evidence>
<gene>
    <name evidence="2" type="ORF">ACCAA_420027</name>
</gene>
<dbReference type="Pfam" id="PF03683">
    <property type="entry name" value="UPF0175"/>
    <property type="match status" value="1"/>
</dbReference>
<dbReference type="RefSeq" id="WP_186407623.1">
    <property type="nucleotide sequence ID" value="NZ_FLQX01000119.1"/>
</dbReference>
<dbReference type="Proteomes" id="UP000199169">
    <property type="component" value="Unassembled WGS sequence"/>
</dbReference>
<name>A0A1A8XQ88_9PROT</name>